<dbReference type="AlphaFoldDB" id="A0A4R5W5F4"/>
<name>A0A4R5W5F4_9BURK</name>
<dbReference type="Proteomes" id="UP000294829">
    <property type="component" value="Unassembled WGS sequence"/>
</dbReference>
<dbReference type="InterPro" id="IPR000160">
    <property type="entry name" value="GGDEF_dom"/>
</dbReference>
<dbReference type="NCBIfam" id="TIGR00254">
    <property type="entry name" value="GGDEF"/>
    <property type="match status" value="1"/>
</dbReference>
<dbReference type="InterPro" id="IPR029787">
    <property type="entry name" value="Nucleotide_cyclase"/>
</dbReference>
<evidence type="ECO:0000313" key="4">
    <source>
        <dbReference type="Proteomes" id="UP000294829"/>
    </source>
</evidence>
<keyword evidence="4" id="KW-1185">Reference proteome</keyword>
<sequence length="486" mass="55495">MIDANTIESQFSRNVLKTILLIVLAAITFAFYVYWERQIIRTNELRIRSIQLANQLHQSSDDLTRMARSYVDTGNPIFKQDYQQILDIREGKIPRPLAYNNYYWDLQLSDRPGQSQPGKAVALLELMQHVGFTEEELDKLELAKANSDALTKLEFSAMALVEKQPVTDENRATAVRLLNDANYHQAKANIMRPISEFNTLMEQRTYTAVKFAEKITTFSRLIFIFISVVLLLLMWRVYYALQVTLGCSVGELHSRMKRLGKGDFATPIILPEGKENTVLGMLAQAQNNLAIMDQKRLEAEEKVRQLAFYDSLTELPNRRLFEDRLRQARYSSKRNNEFDALMFIDLDNFKPLNDQHGHGIGDLLLIEVAHRLQNCVREVDTVARFGGDEFVVMLVDLKDDINVANAHAKTIAEHICSTLAQPYQLTWRENNQEQSITHSCSASIGVVIFSSDGGNDEELLKMADDAMYEAKNSGRNCVCFYQSQAN</sequence>
<dbReference type="InterPro" id="IPR052163">
    <property type="entry name" value="DGC-Regulatory_Protein"/>
</dbReference>
<dbReference type="RefSeq" id="WP_133324769.1">
    <property type="nucleotide sequence ID" value="NZ_SMYL01000001.1"/>
</dbReference>
<dbReference type="EMBL" id="SMYL01000001">
    <property type="protein sequence ID" value="TDK68268.1"/>
    <property type="molecule type" value="Genomic_DNA"/>
</dbReference>
<dbReference type="FunFam" id="3.30.70.270:FF:000001">
    <property type="entry name" value="Diguanylate cyclase domain protein"/>
    <property type="match status" value="1"/>
</dbReference>
<dbReference type="OrthoDB" id="8526884at2"/>
<feature type="transmembrane region" description="Helical" evidence="1">
    <location>
        <begin position="15"/>
        <end position="35"/>
    </location>
</feature>
<accession>A0A4R5W5F4</accession>
<dbReference type="Gene3D" id="3.30.70.270">
    <property type="match status" value="1"/>
</dbReference>
<dbReference type="PANTHER" id="PTHR46663:SF3">
    <property type="entry name" value="SLL0267 PROTEIN"/>
    <property type="match status" value="1"/>
</dbReference>
<evidence type="ECO:0000259" key="2">
    <source>
        <dbReference type="PROSITE" id="PS50887"/>
    </source>
</evidence>
<comment type="caution">
    <text evidence="3">The sequence shown here is derived from an EMBL/GenBank/DDBJ whole genome shotgun (WGS) entry which is preliminary data.</text>
</comment>
<dbReference type="PANTHER" id="PTHR46663">
    <property type="entry name" value="DIGUANYLATE CYCLASE DGCT-RELATED"/>
    <property type="match status" value="1"/>
</dbReference>
<keyword evidence="1" id="KW-0472">Membrane</keyword>
<keyword evidence="1" id="KW-1133">Transmembrane helix</keyword>
<feature type="domain" description="GGDEF" evidence="2">
    <location>
        <begin position="337"/>
        <end position="483"/>
    </location>
</feature>
<feature type="transmembrane region" description="Helical" evidence="1">
    <location>
        <begin position="221"/>
        <end position="241"/>
    </location>
</feature>
<dbReference type="PROSITE" id="PS50887">
    <property type="entry name" value="GGDEF"/>
    <property type="match status" value="1"/>
</dbReference>
<dbReference type="InterPro" id="IPR043128">
    <property type="entry name" value="Rev_trsase/Diguanyl_cyclase"/>
</dbReference>
<dbReference type="Pfam" id="PF00990">
    <property type="entry name" value="GGDEF"/>
    <property type="match status" value="1"/>
</dbReference>
<keyword evidence="1" id="KW-0812">Transmembrane</keyword>
<dbReference type="CDD" id="cd01949">
    <property type="entry name" value="GGDEF"/>
    <property type="match status" value="1"/>
</dbReference>
<organism evidence="3 4">
    <name type="scientific">Sapientia aquatica</name>
    <dbReference type="NCBI Taxonomy" id="1549640"/>
    <lineage>
        <taxon>Bacteria</taxon>
        <taxon>Pseudomonadati</taxon>
        <taxon>Pseudomonadota</taxon>
        <taxon>Betaproteobacteria</taxon>
        <taxon>Burkholderiales</taxon>
        <taxon>Oxalobacteraceae</taxon>
        <taxon>Sapientia</taxon>
    </lineage>
</organism>
<dbReference type="SUPFAM" id="SSF55073">
    <property type="entry name" value="Nucleotide cyclase"/>
    <property type="match status" value="1"/>
</dbReference>
<evidence type="ECO:0000256" key="1">
    <source>
        <dbReference type="SAM" id="Phobius"/>
    </source>
</evidence>
<dbReference type="SMART" id="SM00267">
    <property type="entry name" value="GGDEF"/>
    <property type="match status" value="1"/>
</dbReference>
<evidence type="ECO:0000313" key="3">
    <source>
        <dbReference type="EMBL" id="TDK68268.1"/>
    </source>
</evidence>
<dbReference type="GO" id="GO:0003824">
    <property type="term" value="F:catalytic activity"/>
    <property type="evidence" value="ECO:0007669"/>
    <property type="project" value="UniProtKB-ARBA"/>
</dbReference>
<proteinExistence type="predicted"/>
<protein>
    <submittedName>
        <fullName evidence="3">GGDEF domain-containing protein</fullName>
    </submittedName>
</protein>
<reference evidence="3 4" key="1">
    <citation type="submission" date="2019-03" db="EMBL/GenBank/DDBJ databases">
        <title>Sapientia aquatica gen. nov., sp. nov., isolated from a crater lake.</title>
        <authorList>
            <person name="Felfoldi T."/>
            <person name="Szabo A."/>
            <person name="Toth E."/>
            <person name="Schumann P."/>
            <person name="Keki Z."/>
            <person name="Marialigeti K."/>
            <person name="Mathe I."/>
        </authorList>
    </citation>
    <scope>NUCLEOTIDE SEQUENCE [LARGE SCALE GENOMIC DNA]</scope>
    <source>
        <strain evidence="3 4">SA-152</strain>
    </source>
</reference>
<gene>
    <name evidence="3" type="ORF">E2I14_01600</name>
</gene>